<comment type="caution">
    <text evidence="16">The sequence shown here is derived from an EMBL/GenBank/DDBJ whole genome shotgun (WGS) entry which is preliminary data.</text>
</comment>
<keyword evidence="7 13" id="KW-0028">Amino-acid biosynthesis</keyword>
<dbReference type="InterPro" id="IPR001926">
    <property type="entry name" value="TrpB-like_PALP"/>
</dbReference>
<evidence type="ECO:0000256" key="4">
    <source>
        <dbReference type="ARBA" id="ARBA00005517"/>
    </source>
</evidence>
<dbReference type="SUPFAM" id="SSF53686">
    <property type="entry name" value="Tryptophan synthase beta subunit-like PLP-dependent enzymes"/>
    <property type="match status" value="1"/>
</dbReference>
<dbReference type="InterPro" id="IPR001763">
    <property type="entry name" value="Rhodanese-like_dom"/>
</dbReference>
<dbReference type="InterPro" id="IPR036052">
    <property type="entry name" value="TrpB-like_PALP_sf"/>
</dbReference>
<comment type="catalytic activity">
    <reaction evidence="11 13">
        <text>O-phospho-L-homoserine + H2O = L-threonine + phosphate</text>
        <dbReference type="Rhea" id="RHEA:10840"/>
        <dbReference type="ChEBI" id="CHEBI:15377"/>
        <dbReference type="ChEBI" id="CHEBI:43474"/>
        <dbReference type="ChEBI" id="CHEBI:57590"/>
        <dbReference type="ChEBI" id="CHEBI:57926"/>
        <dbReference type="EC" id="4.2.3.1"/>
    </reaction>
</comment>
<dbReference type="PANTHER" id="PTHR48078:SF6">
    <property type="entry name" value="L-THREONINE DEHYDRATASE CATABOLIC TDCB"/>
    <property type="match status" value="1"/>
</dbReference>
<dbReference type="RefSeq" id="WP_072160763.1">
    <property type="nucleotide sequence ID" value="NZ_JACJSK010000001.1"/>
</dbReference>
<dbReference type="InterPro" id="IPR004450">
    <property type="entry name" value="Thr_synthase-like"/>
</dbReference>
<comment type="pathway">
    <text evidence="3 13">Amino-acid biosynthesis; L-threonine biosynthesis; L-threonine from L-aspartate: step 5/5.</text>
</comment>
<evidence type="ECO:0000256" key="7">
    <source>
        <dbReference type="ARBA" id="ARBA00022605"/>
    </source>
</evidence>
<evidence type="ECO:0000256" key="8">
    <source>
        <dbReference type="ARBA" id="ARBA00022697"/>
    </source>
</evidence>
<dbReference type="InterPro" id="IPR026260">
    <property type="entry name" value="Thr_Synthase_bac/arc"/>
</dbReference>
<evidence type="ECO:0000256" key="10">
    <source>
        <dbReference type="ARBA" id="ARBA00023239"/>
    </source>
</evidence>
<reference evidence="16 17" key="1">
    <citation type="journal article" date="2020" name="ISME J.">
        <title>Comparative genomics reveals insights into cyanobacterial evolution and habitat adaptation.</title>
        <authorList>
            <person name="Chen M.Y."/>
            <person name="Teng W.K."/>
            <person name="Zhao L."/>
            <person name="Hu C.X."/>
            <person name="Zhou Y.K."/>
            <person name="Han B.P."/>
            <person name="Song L.R."/>
            <person name="Shu W.S."/>
        </authorList>
    </citation>
    <scope>NUCLEOTIDE SEQUENCE [LARGE SCALE GENOMIC DNA]</scope>
    <source>
        <strain evidence="16 17">FACHB-1370</strain>
    </source>
</reference>
<evidence type="ECO:0000256" key="12">
    <source>
        <dbReference type="NCBIfam" id="TIGR00260"/>
    </source>
</evidence>
<dbReference type="PIRSF" id="PIRSF038945">
    <property type="entry name" value="Thr_synthase"/>
    <property type="match status" value="1"/>
</dbReference>
<evidence type="ECO:0000256" key="1">
    <source>
        <dbReference type="ARBA" id="ARBA00001933"/>
    </source>
</evidence>
<sequence length="377" mass="39566">MTLSLSTTESNVSTSKSGAGATSAHSAWPGLIEAYRPYLPVSENTPVVTLKEGNTPLIPVPTIAEIIGKQVKVFVKYDGLNPTGSFKDRGMTMAISKAKEAGAKAVICASTGNTSAAAAAYARRGGMRAFVVIPDGYVALGKLAQALLYGAEVLAIKGNFDQALQFVRDMANDYPVTLVNSVNPYRLEGQKTGAFELVDALGDAPDWLCIPVGNAGNITAYWMGFCQYHQLGKSDRLPRMMGFQAAGAAPIVNGAPVAHPETIATAIRIGNPASWQQAVAAQQSSKGEFNIVTDAEILEAYRLLACQEGVFCEPASAASVAGLLKVKDQVPQGATIVCVLTGNGLKDPDTAIKHSNNNSFKQGIEPNLKAVAEAMGF</sequence>
<comment type="cofactor">
    <cofactor evidence="1 13">
        <name>pyridoxal 5'-phosphate</name>
        <dbReference type="ChEBI" id="CHEBI:597326"/>
    </cofactor>
</comment>
<dbReference type="Proteomes" id="UP000641954">
    <property type="component" value="Unassembled WGS sequence"/>
</dbReference>
<evidence type="ECO:0000256" key="6">
    <source>
        <dbReference type="ARBA" id="ARBA00018679"/>
    </source>
</evidence>
<dbReference type="InterPro" id="IPR050147">
    <property type="entry name" value="Ser/Thr_Dehydratase"/>
</dbReference>
<dbReference type="Gene3D" id="3.40.50.1100">
    <property type="match status" value="2"/>
</dbReference>
<dbReference type="InterPro" id="IPR000634">
    <property type="entry name" value="Ser/Thr_deHydtase_PyrdxlP-BS"/>
</dbReference>
<dbReference type="PROSITE" id="PS50206">
    <property type="entry name" value="RHODANESE_3"/>
    <property type="match status" value="1"/>
</dbReference>
<evidence type="ECO:0000313" key="17">
    <source>
        <dbReference type="Proteomes" id="UP000641954"/>
    </source>
</evidence>
<feature type="domain" description="Rhodanese" evidence="15">
    <location>
        <begin position="106"/>
        <end position="149"/>
    </location>
</feature>
<evidence type="ECO:0000313" key="16">
    <source>
        <dbReference type="EMBL" id="MBD2542432.1"/>
    </source>
</evidence>
<feature type="region of interest" description="Disordered" evidence="14">
    <location>
        <begin position="1"/>
        <end position="24"/>
    </location>
</feature>
<accession>A0ABR8EA20</accession>
<keyword evidence="10 13" id="KW-0456">Lyase</keyword>
<dbReference type="PANTHER" id="PTHR48078">
    <property type="entry name" value="THREONINE DEHYDRATASE, MITOCHONDRIAL-RELATED"/>
    <property type="match status" value="1"/>
</dbReference>
<evidence type="ECO:0000256" key="13">
    <source>
        <dbReference type="PIRNR" id="PIRNR038945"/>
    </source>
</evidence>
<evidence type="ECO:0000256" key="11">
    <source>
        <dbReference type="ARBA" id="ARBA00049144"/>
    </source>
</evidence>
<keyword evidence="9 13" id="KW-0663">Pyridoxal phosphate</keyword>
<dbReference type="Pfam" id="PF00291">
    <property type="entry name" value="PALP"/>
    <property type="match status" value="1"/>
</dbReference>
<evidence type="ECO:0000256" key="3">
    <source>
        <dbReference type="ARBA" id="ARBA00004979"/>
    </source>
</evidence>
<dbReference type="EC" id="4.2.3.1" evidence="5 12"/>
<keyword evidence="17" id="KW-1185">Reference proteome</keyword>
<evidence type="ECO:0000256" key="2">
    <source>
        <dbReference type="ARBA" id="ARBA00003648"/>
    </source>
</evidence>
<name>A0ABR8EA20_9CYAN</name>
<feature type="compositionally biased region" description="Low complexity" evidence="14">
    <location>
        <begin position="13"/>
        <end position="24"/>
    </location>
</feature>
<feature type="compositionally biased region" description="Polar residues" evidence="14">
    <location>
        <begin position="1"/>
        <end position="12"/>
    </location>
</feature>
<dbReference type="GO" id="GO:0004795">
    <property type="term" value="F:threonine synthase activity"/>
    <property type="evidence" value="ECO:0007669"/>
    <property type="project" value="UniProtKB-EC"/>
</dbReference>
<proteinExistence type="inferred from homology"/>
<dbReference type="NCBIfam" id="TIGR00260">
    <property type="entry name" value="thrC"/>
    <property type="match status" value="1"/>
</dbReference>
<dbReference type="EMBL" id="JACJSK010000001">
    <property type="protein sequence ID" value="MBD2542432.1"/>
    <property type="molecule type" value="Genomic_DNA"/>
</dbReference>
<evidence type="ECO:0000256" key="14">
    <source>
        <dbReference type="SAM" id="MobiDB-lite"/>
    </source>
</evidence>
<comment type="function">
    <text evidence="2 13">Catalyzes the gamma-elimination of phosphate from L-phosphohomoserine and the beta-addition of water to produce L-threonine.</text>
</comment>
<gene>
    <name evidence="16" type="ORF">H6G72_00770</name>
</gene>
<organism evidence="16 17">
    <name type="scientific">Planktothricoides raciborskii FACHB-1370</name>
    <dbReference type="NCBI Taxonomy" id="2949576"/>
    <lineage>
        <taxon>Bacteria</taxon>
        <taxon>Bacillati</taxon>
        <taxon>Cyanobacteriota</taxon>
        <taxon>Cyanophyceae</taxon>
        <taxon>Oscillatoriophycideae</taxon>
        <taxon>Oscillatoriales</taxon>
        <taxon>Oscillatoriaceae</taxon>
        <taxon>Planktothricoides</taxon>
    </lineage>
</organism>
<evidence type="ECO:0000256" key="5">
    <source>
        <dbReference type="ARBA" id="ARBA00013028"/>
    </source>
</evidence>
<keyword evidence="8 13" id="KW-0791">Threonine biosynthesis</keyword>
<protein>
    <recommendedName>
        <fullName evidence="6 12">Threonine synthase</fullName>
        <ecNumber evidence="5 12">4.2.3.1</ecNumber>
    </recommendedName>
</protein>
<dbReference type="CDD" id="cd01563">
    <property type="entry name" value="Thr-synth_1"/>
    <property type="match status" value="1"/>
</dbReference>
<evidence type="ECO:0000259" key="15">
    <source>
        <dbReference type="PROSITE" id="PS50206"/>
    </source>
</evidence>
<comment type="similarity">
    <text evidence="4 13">Belongs to the threonine synthase family.</text>
</comment>
<dbReference type="PROSITE" id="PS00165">
    <property type="entry name" value="DEHYDRATASE_SER_THR"/>
    <property type="match status" value="1"/>
</dbReference>
<evidence type="ECO:0000256" key="9">
    <source>
        <dbReference type="ARBA" id="ARBA00022898"/>
    </source>
</evidence>